<dbReference type="PANTHER" id="PTHR23028">
    <property type="entry name" value="ACETYLTRANSFERASE"/>
    <property type="match status" value="1"/>
</dbReference>
<evidence type="ECO:0000256" key="1">
    <source>
        <dbReference type="SAM" id="Phobius"/>
    </source>
</evidence>
<keyword evidence="4" id="KW-1185">Reference proteome</keyword>
<dbReference type="GO" id="GO:0016746">
    <property type="term" value="F:acyltransferase activity"/>
    <property type="evidence" value="ECO:0007669"/>
    <property type="project" value="UniProtKB-KW"/>
</dbReference>
<keyword evidence="1" id="KW-0472">Membrane</keyword>
<feature type="transmembrane region" description="Helical" evidence="1">
    <location>
        <begin position="182"/>
        <end position="204"/>
    </location>
</feature>
<evidence type="ECO:0000259" key="2">
    <source>
        <dbReference type="Pfam" id="PF01757"/>
    </source>
</evidence>
<organism evidence="3 4">
    <name type="scientific">Buttiauxella gaviniae</name>
    <dbReference type="NCBI Taxonomy" id="82990"/>
    <lineage>
        <taxon>Bacteria</taxon>
        <taxon>Pseudomonadati</taxon>
        <taxon>Pseudomonadota</taxon>
        <taxon>Gammaproteobacteria</taxon>
        <taxon>Enterobacterales</taxon>
        <taxon>Enterobacteriaceae</taxon>
        <taxon>Buttiauxella</taxon>
    </lineage>
</organism>
<keyword evidence="1" id="KW-0812">Transmembrane</keyword>
<feature type="transmembrane region" description="Helical" evidence="1">
    <location>
        <begin position="210"/>
        <end position="227"/>
    </location>
</feature>
<feature type="transmembrane region" description="Helical" evidence="1">
    <location>
        <begin position="156"/>
        <end position="175"/>
    </location>
</feature>
<dbReference type="PANTHER" id="PTHR23028:SF53">
    <property type="entry name" value="ACYL_TRANSF_3 DOMAIN-CONTAINING PROTEIN"/>
    <property type="match status" value="1"/>
</dbReference>
<dbReference type="EMBL" id="JBFMVT010000002">
    <property type="protein sequence ID" value="MEW7314399.1"/>
    <property type="molecule type" value="Genomic_DNA"/>
</dbReference>
<feature type="domain" description="Acyltransferase 3" evidence="2">
    <location>
        <begin position="13"/>
        <end position="230"/>
    </location>
</feature>
<dbReference type="RefSeq" id="WP_367596435.1">
    <property type="nucleotide sequence ID" value="NZ_JBFMVT010000002.1"/>
</dbReference>
<keyword evidence="3" id="KW-0012">Acyltransferase</keyword>
<dbReference type="InterPro" id="IPR002656">
    <property type="entry name" value="Acyl_transf_3_dom"/>
</dbReference>
<reference evidence="3 4" key="1">
    <citation type="submission" date="2024-07" db="EMBL/GenBank/DDBJ databases">
        <authorList>
            <person name="Wang L."/>
        </authorList>
    </citation>
    <scope>NUCLEOTIDE SEQUENCE [LARGE SCALE GENOMIC DNA]</scope>
    <source>
        <strain evidence="3 4">WL359</strain>
    </source>
</reference>
<evidence type="ECO:0000313" key="4">
    <source>
        <dbReference type="Proteomes" id="UP001555342"/>
    </source>
</evidence>
<dbReference type="Proteomes" id="UP001555342">
    <property type="component" value="Unassembled WGS sequence"/>
</dbReference>
<name>A0ABV3NXX6_9ENTR</name>
<accession>A0ABV3NXX6</accession>
<sequence length="232" mass="25891">MKSVSDVLKRDNNNFDLLRIFCAIMVIFAHSYYLSNANGAPEPLQSLLPFTYTGSVAVKIFFFISGLLVTNSLISNKSTIHFLVSRFFRIYPAFIFVILFTAIVVGPIVTSLDIASYFSNPLTVDYIKNSSVFDMAFMLPGVFDANIYKGSVNGSLWTIPYEVASYAVLLGCFLLTENKNKYISSLICLIVIISPITGWNRFLFINSDNADVYLMAPCFALGALFAIHKEKN</sequence>
<gene>
    <name evidence="3" type="ORF">AB1E22_17145</name>
</gene>
<feature type="transmembrane region" description="Helical" evidence="1">
    <location>
        <begin position="47"/>
        <end position="69"/>
    </location>
</feature>
<evidence type="ECO:0000313" key="3">
    <source>
        <dbReference type="EMBL" id="MEW7314399.1"/>
    </source>
</evidence>
<protein>
    <submittedName>
        <fullName evidence="3">Acyltransferase</fullName>
        <ecNumber evidence="3">2.3.-.-</ecNumber>
    </submittedName>
</protein>
<comment type="caution">
    <text evidence="3">The sequence shown here is derived from an EMBL/GenBank/DDBJ whole genome shotgun (WGS) entry which is preliminary data.</text>
</comment>
<keyword evidence="1" id="KW-1133">Transmembrane helix</keyword>
<feature type="transmembrane region" description="Helical" evidence="1">
    <location>
        <begin position="90"/>
        <end position="109"/>
    </location>
</feature>
<dbReference type="Pfam" id="PF01757">
    <property type="entry name" value="Acyl_transf_3"/>
    <property type="match status" value="1"/>
</dbReference>
<keyword evidence="3" id="KW-0808">Transferase</keyword>
<dbReference type="EC" id="2.3.-.-" evidence="3"/>
<dbReference type="InterPro" id="IPR050879">
    <property type="entry name" value="Acyltransferase_3"/>
</dbReference>
<proteinExistence type="predicted"/>
<feature type="transmembrane region" description="Helical" evidence="1">
    <location>
        <begin position="17"/>
        <end position="35"/>
    </location>
</feature>